<keyword evidence="3" id="KW-0819">tRNA processing</keyword>
<sequence length="472" mass="53132">MQTVASALANLERITSEPLFVELGKRFGDAGFELSLVGGPVRDAFLGRKAPDLDFTTDATPDEILNILKPFVDSHWDIGREFGTIGAKVGEDQIEITTYRADKYEPESRKPEVAFGSDLNEDLFRRDFTINSMALRLPSNTFVDPFNGLQDLLAGVIRTPGKPEDSFSDDPLRMMRAARFASQLGFEIEPATFDAMVSMSSRIEIISAERVREEIVKLMLGANPRKGLTALVDSGLAELVLPELPALKLEVDEHHHHKDVFEHTLTVVEQAIGYEKDYGLEGNFVLRFAALLHDCGKPKTRKLEPGGGVTFHQHDLVGSRIAKKRMQALKFDNETIRAVGRLIELHLRFFGYGDQAWSDSAVRRYVRDAEDLLLPLHALTRADVTTRNQRKAERLSFAYDDLENRIAELREQEELDSLRPDLSGEEIMEILGLKPSREVGEARDFLMELRLEEGSIGPEAAKERLLAWWSSR</sequence>
<evidence type="ECO:0000256" key="1">
    <source>
        <dbReference type="ARBA" id="ARBA00001946"/>
    </source>
</evidence>
<keyword evidence="8" id="KW-0175">Coiled coil</keyword>
<dbReference type="FunFam" id="1.10.3090.10:FF:000002">
    <property type="entry name" value="CCA tRNA nucleotidyltransferase"/>
    <property type="match status" value="1"/>
</dbReference>
<dbReference type="InterPro" id="IPR002646">
    <property type="entry name" value="PolA_pol_head_dom"/>
</dbReference>
<dbReference type="NCBIfam" id="TIGR02692">
    <property type="entry name" value="tRNA_CCA_actino"/>
    <property type="match status" value="1"/>
</dbReference>
<dbReference type="InterPro" id="IPR050264">
    <property type="entry name" value="Bact_CCA-adding_enz_type3_sf"/>
</dbReference>
<keyword evidence="7" id="KW-0460">Magnesium</keyword>
<protein>
    <submittedName>
        <fullName evidence="10">Unannotated protein</fullName>
    </submittedName>
</protein>
<gene>
    <name evidence="10" type="ORF">UFOPK3837_00118</name>
</gene>
<dbReference type="PANTHER" id="PTHR46173">
    <property type="entry name" value="CCA TRNA NUCLEOTIDYLTRANSFERASE 1, MITOCHONDRIAL"/>
    <property type="match status" value="1"/>
</dbReference>
<keyword evidence="2" id="KW-0808">Transferase</keyword>
<keyword evidence="5" id="KW-0479">Metal-binding</keyword>
<evidence type="ECO:0000256" key="8">
    <source>
        <dbReference type="SAM" id="Coils"/>
    </source>
</evidence>
<evidence type="ECO:0000259" key="9">
    <source>
        <dbReference type="SMART" id="SM00471"/>
    </source>
</evidence>
<dbReference type="GO" id="GO:0000166">
    <property type="term" value="F:nucleotide binding"/>
    <property type="evidence" value="ECO:0007669"/>
    <property type="project" value="UniProtKB-KW"/>
</dbReference>
<dbReference type="GO" id="GO:0046872">
    <property type="term" value="F:metal ion binding"/>
    <property type="evidence" value="ECO:0007669"/>
    <property type="project" value="UniProtKB-KW"/>
</dbReference>
<dbReference type="SUPFAM" id="SSF81301">
    <property type="entry name" value="Nucleotidyltransferase"/>
    <property type="match status" value="1"/>
</dbReference>
<name>A0A6J7JSN0_9ZZZZ</name>
<keyword evidence="4" id="KW-0548">Nucleotidyltransferase</keyword>
<dbReference type="InterPro" id="IPR003607">
    <property type="entry name" value="HD/PDEase_dom"/>
</dbReference>
<dbReference type="InterPro" id="IPR006674">
    <property type="entry name" value="HD_domain"/>
</dbReference>
<dbReference type="InterPro" id="IPR006675">
    <property type="entry name" value="HDIG_dom"/>
</dbReference>
<evidence type="ECO:0000256" key="4">
    <source>
        <dbReference type="ARBA" id="ARBA00022695"/>
    </source>
</evidence>
<dbReference type="AlphaFoldDB" id="A0A6J7JSN0"/>
<evidence type="ECO:0000256" key="3">
    <source>
        <dbReference type="ARBA" id="ARBA00022694"/>
    </source>
</evidence>
<dbReference type="InterPro" id="IPR043519">
    <property type="entry name" value="NT_sf"/>
</dbReference>
<evidence type="ECO:0000256" key="6">
    <source>
        <dbReference type="ARBA" id="ARBA00022741"/>
    </source>
</evidence>
<keyword evidence="6" id="KW-0547">Nucleotide-binding</keyword>
<dbReference type="InterPro" id="IPR032828">
    <property type="entry name" value="PolyA_RNA-bd"/>
</dbReference>
<dbReference type="EMBL" id="CAFBNO010000002">
    <property type="protein sequence ID" value="CAB4945977.1"/>
    <property type="molecule type" value="Genomic_DNA"/>
</dbReference>
<dbReference type="SUPFAM" id="SSF81891">
    <property type="entry name" value="Poly A polymerase C-terminal region-like"/>
    <property type="match status" value="1"/>
</dbReference>
<dbReference type="Gene3D" id="1.10.3090.10">
    <property type="entry name" value="cca-adding enzyme, domain 2"/>
    <property type="match status" value="1"/>
</dbReference>
<evidence type="ECO:0000256" key="7">
    <source>
        <dbReference type="ARBA" id="ARBA00022842"/>
    </source>
</evidence>
<organism evidence="10">
    <name type="scientific">freshwater metagenome</name>
    <dbReference type="NCBI Taxonomy" id="449393"/>
    <lineage>
        <taxon>unclassified sequences</taxon>
        <taxon>metagenomes</taxon>
        <taxon>ecological metagenomes</taxon>
    </lineage>
</organism>
<accession>A0A6J7JSN0</accession>
<evidence type="ECO:0000313" key="10">
    <source>
        <dbReference type="EMBL" id="CAB4945977.1"/>
    </source>
</evidence>
<dbReference type="Pfam" id="PF12627">
    <property type="entry name" value="PolyA_pol_RNAbd"/>
    <property type="match status" value="1"/>
</dbReference>
<evidence type="ECO:0000256" key="2">
    <source>
        <dbReference type="ARBA" id="ARBA00022679"/>
    </source>
</evidence>
<dbReference type="CDD" id="cd05398">
    <property type="entry name" value="NT_ClassII-CCAase"/>
    <property type="match status" value="1"/>
</dbReference>
<feature type="domain" description="HD/PDEase" evidence="9">
    <location>
        <begin position="256"/>
        <end position="414"/>
    </location>
</feature>
<dbReference type="Pfam" id="PF01743">
    <property type="entry name" value="PolyA_pol"/>
    <property type="match status" value="1"/>
</dbReference>
<dbReference type="CDD" id="cd00077">
    <property type="entry name" value="HDc"/>
    <property type="match status" value="1"/>
</dbReference>
<dbReference type="Gene3D" id="3.30.460.10">
    <property type="entry name" value="Beta Polymerase, domain 2"/>
    <property type="match status" value="1"/>
</dbReference>
<comment type="cofactor">
    <cofactor evidence="1">
        <name>Mg(2+)</name>
        <dbReference type="ChEBI" id="CHEBI:18420"/>
    </cofactor>
</comment>
<dbReference type="GO" id="GO:0008033">
    <property type="term" value="P:tRNA processing"/>
    <property type="evidence" value="ECO:0007669"/>
    <property type="project" value="UniProtKB-KW"/>
</dbReference>
<dbReference type="PANTHER" id="PTHR46173:SF1">
    <property type="entry name" value="CCA TRNA NUCLEOTIDYLTRANSFERASE 1, MITOCHONDRIAL"/>
    <property type="match status" value="1"/>
</dbReference>
<dbReference type="GO" id="GO:0016779">
    <property type="term" value="F:nucleotidyltransferase activity"/>
    <property type="evidence" value="ECO:0007669"/>
    <property type="project" value="UniProtKB-KW"/>
</dbReference>
<dbReference type="InterPro" id="IPR014065">
    <property type="entry name" value="tRNA_adenylyltransferase"/>
</dbReference>
<dbReference type="SMART" id="SM00471">
    <property type="entry name" value="HDc"/>
    <property type="match status" value="1"/>
</dbReference>
<dbReference type="NCBIfam" id="TIGR00277">
    <property type="entry name" value="HDIG"/>
    <property type="match status" value="1"/>
</dbReference>
<evidence type="ECO:0000256" key="5">
    <source>
        <dbReference type="ARBA" id="ARBA00022723"/>
    </source>
</evidence>
<feature type="coiled-coil region" evidence="8">
    <location>
        <begin position="392"/>
        <end position="419"/>
    </location>
</feature>
<reference evidence="10" key="1">
    <citation type="submission" date="2020-05" db="EMBL/GenBank/DDBJ databases">
        <authorList>
            <person name="Chiriac C."/>
            <person name="Salcher M."/>
            <person name="Ghai R."/>
            <person name="Kavagutti S V."/>
        </authorList>
    </citation>
    <scope>NUCLEOTIDE SEQUENCE</scope>
</reference>
<dbReference type="GO" id="GO:0000049">
    <property type="term" value="F:tRNA binding"/>
    <property type="evidence" value="ECO:0007669"/>
    <property type="project" value="TreeGrafter"/>
</dbReference>
<proteinExistence type="predicted"/>
<dbReference type="Pfam" id="PF01966">
    <property type="entry name" value="HD"/>
    <property type="match status" value="1"/>
</dbReference>